<organism evidence="2 3">
    <name type="scientific">Coccidioides immitis RMSCC 2394</name>
    <dbReference type="NCBI Taxonomy" id="404692"/>
    <lineage>
        <taxon>Eukaryota</taxon>
        <taxon>Fungi</taxon>
        <taxon>Dikarya</taxon>
        <taxon>Ascomycota</taxon>
        <taxon>Pezizomycotina</taxon>
        <taxon>Eurotiomycetes</taxon>
        <taxon>Eurotiomycetidae</taxon>
        <taxon>Onygenales</taxon>
        <taxon>Onygenaceae</taxon>
        <taxon>Coccidioides</taxon>
    </lineage>
</organism>
<dbReference type="Proteomes" id="UP000054565">
    <property type="component" value="Unassembled WGS sequence"/>
</dbReference>
<evidence type="ECO:0000313" key="3">
    <source>
        <dbReference type="Proteomes" id="UP000054565"/>
    </source>
</evidence>
<name>A0A0J6YEM7_COCIT</name>
<reference evidence="3" key="1">
    <citation type="journal article" date="2010" name="Genome Res.">
        <title>Population genomic sequencing of Coccidioides fungi reveals recent hybridization and transposon control.</title>
        <authorList>
            <person name="Neafsey D.E."/>
            <person name="Barker B.M."/>
            <person name="Sharpton T.J."/>
            <person name="Stajich J.E."/>
            <person name="Park D.J."/>
            <person name="Whiston E."/>
            <person name="Hung C.-Y."/>
            <person name="McMahan C."/>
            <person name="White J."/>
            <person name="Sykes S."/>
            <person name="Heiman D."/>
            <person name="Young S."/>
            <person name="Zeng Q."/>
            <person name="Abouelleil A."/>
            <person name="Aftuck L."/>
            <person name="Bessette D."/>
            <person name="Brown A."/>
            <person name="FitzGerald M."/>
            <person name="Lui A."/>
            <person name="Macdonald J.P."/>
            <person name="Priest M."/>
            <person name="Orbach M.J."/>
            <person name="Galgiani J.N."/>
            <person name="Kirkland T.N."/>
            <person name="Cole G.T."/>
            <person name="Birren B.W."/>
            <person name="Henn M.R."/>
            <person name="Taylor J.W."/>
            <person name="Rounsley S.D."/>
        </authorList>
    </citation>
    <scope>NUCLEOTIDE SEQUENCE [LARGE SCALE GENOMIC DNA]</scope>
    <source>
        <strain evidence="3">RMSCC 2394</strain>
    </source>
</reference>
<dbReference type="AlphaFoldDB" id="A0A0J6YEM7"/>
<protein>
    <submittedName>
        <fullName evidence="2">Uncharacterized protein</fullName>
    </submittedName>
</protein>
<sequence length="330" mass="37225">MSQNVRLDGQIPPTRESDSPNITGHVSGLAFLQSRHPWVNAYATTSNEANGSGIEWADERPFRVHKGNERRLPRFAPPAAQSLGMKERRLGRISIHTATVGVNRNGRSFEKANYWSSNNLEALWLLLSELRKSCTEIPGAGIQRLSRYPYKALRLLPNKILLPARHWTPSRLFERLQGWLHATCASGSKPGVPRDAKIKLNRDARGFAGRPDEYLLPRRYFSSPSRSAYIWPYAWILIIQIVKAFCPTIVDYSPFVVRFTACLRRSYIQKSECGLSSMQGLFPDAKLSLDSADRLSQSKMNLFKISRLQGLSSPISSMMKHLTYAGFSVS</sequence>
<gene>
    <name evidence="2" type="ORF">CIRG_05781</name>
</gene>
<dbReference type="EMBL" id="DS028096">
    <property type="protein sequence ID" value="KMP06100.1"/>
    <property type="molecule type" value="Genomic_DNA"/>
</dbReference>
<evidence type="ECO:0000256" key="1">
    <source>
        <dbReference type="SAM" id="MobiDB-lite"/>
    </source>
</evidence>
<accession>A0A0J6YEM7</accession>
<evidence type="ECO:0000313" key="2">
    <source>
        <dbReference type="EMBL" id="KMP06100.1"/>
    </source>
</evidence>
<proteinExistence type="predicted"/>
<feature type="region of interest" description="Disordered" evidence="1">
    <location>
        <begin position="1"/>
        <end position="22"/>
    </location>
</feature>